<comment type="caution">
    <text evidence="1">The sequence shown here is derived from an EMBL/GenBank/DDBJ whole genome shotgun (WGS) entry which is preliminary data.</text>
</comment>
<reference evidence="1" key="1">
    <citation type="journal article" date="2015" name="Nature">
        <title>Complex archaea that bridge the gap between prokaryotes and eukaryotes.</title>
        <authorList>
            <person name="Spang A."/>
            <person name="Saw J.H."/>
            <person name="Jorgensen S.L."/>
            <person name="Zaremba-Niedzwiedzka K."/>
            <person name="Martijn J."/>
            <person name="Lind A.E."/>
            <person name="van Eijk R."/>
            <person name="Schleper C."/>
            <person name="Guy L."/>
            <person name="Ettema T.J."/>
        </authorList>
    </citation>
    <scope>NUCLEOTIDE SEQUENCE</scope>
</reference>
<dbReference type="EMBL" id="LAZR01059572">
    <property type="protein sequence ID" value="KKK67520.1"/>
    <property type="molecule type" value="Genomic_DNA"/>
</dbReference>
<dbReference type="AlphaFoldDB" id="A0A0F8Y1U1"/>
<evidence type="ECO:0000313" key="1">
    <source>
        <dbReference type="EMBL" id="KKK67520.1"/>
    </source>
</evidence>
<accession>A0A0F8Y1U1</accession>
<gene>
    <name evidence="1" type="ORF">LCGC14_2953240</name>
</gene>
<proteinExistence type="predicted"/>
<organism evidence="1">
    <name type="scientific">marine sediment metagenome</name>
    <dbReference type="NCBI Taxonomy" id="412755"/>
    <lineage>
        <taxon>unclassified sequences</taxon>
        <taxon>metagenomes</taxon>
        <taxon>ecological metagenomes</taxon>
    </lineage>
</organism>
<protein>
    <submittedName>
        <fullName evidence="1">Uncharacterized protein</fullName>
    </submittedName>
</protein>
<sequence length="350" mass="39983">EGAVARASQLVAYLEPGSTLSYDIARELSWYDPQLLTDIQAGEYLSLHMNTIIDNIGALEKITVRLYDSSGEITALTQIISIEKIVATNFDLEITLPSYQGNDLQRIEIEPIFRTDAEYSSDNTIGIPRVETLIWNETFLFIDNNTGSIFLNHTLYYDFFNESTSPELVYMFNEDLKYLALPEGVEFNWSSTVYLFNNTSYDLFIPNTYIDPDTGENSTFTSGDLIMIRYFSPVDRGITANIKNIYYQKKPLNYDSLPSIAECLLINSDDPTNYTQITQPYNIDLPIPITPFIESYSDMFSQIVIDINLSTYEQYAIDGYIDISHILFSVNNPAYIFTVDEVAIIEKCFY</sequence>
<name>A0A0F8Y1U1_9ZZZZ</name>
<feature type="non-terminal residue" evidence="1">
    <location>
        <position position="1"/>
    </location>
</feature>